<evidence type="ECO:0000256" key="12">
    <source>
        <dbReference type="SAM" id="SignalP"/>
    </source>
</evidence>
<dbReference type="EMBL" id="RJKX01000013">
    <property type="protein sequence ID" value="ROQ00001.1"/>
    <property type="molecule type" value="Genomic_DNA"/>
</dbReference>
<evidence type="ECO:0000256" key="5">
    <source>
        <dbReference type="ARBA" id="ARBA00022679"/>
    </source>
</evidence>
<dbReference type="RefSeq" id="WP_123689327.1">
    <property type="nucleotide sequence ID" value="NZ_AP019700.1"/>
</dbReference>
<evidence type="ECO:0000256" key="11">
    <source>
        <dbReference type="ARBA" id="ARBA00048179"/>
    </source>
</evidence>
<feature type="signal peptide" evidence="12">
    <location>
        <begin position="1"/>
        <end position="30"/>
    </location>
</feature>
<dbReference type="Proteomes" id="UP000278222">
    <property type="component" value="Unassembled WGS sequence"/>
</dbReference>
<keyword evidence="5" id="KW-0808">Transferase</keyword>
<comment type="catalytic activity">
    <reaction evidence="11">
        <text>N(6)-(pyridoxal phosphate)-L-lysyl-[4-amino-5-hydroxymethyl-2-methylpyrimidine phosphate synthase] + L-histidyl-[4-amino-5-hydroxymethyl-2-methylpyrimidine phosphate synthase] + 2 Fe(3+) + 4 H2O = L-lysyl-[4-amino-5-hydroxymethyl-2-methylpyrimidine phosphate synthase] + (2S)-2-amino-5-hydroxy-4-oxopentanoyl-[4-amino-5-hydroxymethyl-2-methylpyrimidine phosphate synthase] + 4-amino-2-methyl-5-(phosphooxymethyl)pyrimidine + 3-oxopropanoate + 2 Fe(2+) + 2 H(+)</text>
        <dbReference type="Rhea" id="RHEA:65756"/>
        <dbReference type="Rhea" id="RHEA-COMP:16892"/>
        <dbReference type="Rhea" id="RHEA-COMP:16893"/>
        <dbReference type="Rhea" id="RHEA-COMP:16894"/>
        <dbReference type="Rhea" id="RHEA-COMP:16895"/>
        <dbReference type="ChEBI" id="CHEBI:15377"/>
        <dbReference type="ChEBI" id="CHEBI:15378"/>
        <dbReference type="ChEBI" id="CHEBI:29033"/>
        <dbReference type="ChEBI" id="CHEBI:29034"/>
        <dbReference type="ChEBI" id="CHEBI:29969"/>
        <dbReference type="ChEBI" id="CHEBI:29979"/>
        <dbReference type="ChEBI" id="CHEBI:33190"/>
        <dbReference type="ChEBI" id="CHEBI:58354"/>
        <dbReference type="ChEBI" id="CHEBI:143915"/>
        <dbReference type="ChEBI" id="CHEBI:157692"/>
    </reaction>
    <physiologicalReaction direction="left-to-right" evidence="11">
        <dbReference type="Rhea" id="RHEA:65757"/>
    </physiologicalReaction>
</comment>
<dbReference type="InterPro" id="IPR015168">
    <property type="entry name" value="SsuA/THI5"/>
</dbReference>
<dbReference type="AlphaFoldDB" id="A0A3N1M8I6"/>
<dbReference type="PANTHER" id="PTHR31528">
    <property type="entry name" value="4-AMINO-5-HYDROXYMETHYL-2-METHYLPYRIMIDINE PHOSPHATE SYNTHASE THI11-RELATED"/>
    <property type="match status" value="1"/>
</dbReference>
<evidence type="ECO:0000256" key="3">
    <source>
        <dbReference type="ARBA" id="ARBA00009406"/>
    </source>
</evidence>
<feature type="domain" description="SsuA/THI5-like" evidence="13">
    <location>
        <begin position="45"/>
        <end position="258"/>
    </location>
</feature>
<evidence type="ECO:0000313" key="14">
    <source>
        <dbReference type="EMBL" id="ROQ00001.1"/>
    </source>
</evidence>
<evidence type="ECO:0000259" key="13">
    <source>
        <dbReference type="Pfam" id="PF09084"/>
    </source>
</evidence>
<evidence type="ECO:0000256" key="6">
    <source>
        <dbReference type="ARBA" id="ARBA00022723"/>
    </source>
</evidence>
<evidence type="ECO:0000256" key="1">
    <source>
        <dbReference type="ARBA" id="ARBA00003469"/>
    </source>
</evidence>
<comment type="function">
    <text evidence="1">Responsible for the formation of the pyrimidine heterocycle in the thiamine biosynthesis pathway. Catalyzes the formation of hydroxymethylpyrimidine phosphate (HMP-P) from histidine and pyridoxal phosphate (PLP). The protein uses PLP and the active site histidine to form HMP-P, generating an inactive enzyme. The enzyme can only undergo a single turnover, which suggests it is a suicide enzyme.</text>
</comment>
<evidence type="ECO:0000256" key="9">
    <source>
        <dbReference type="ARBA" id="ARBA00023004"/>
    </source>
</evidence>
<keyword evidence="6" id="KW-0479">Metal-binding</keyword>
<name>A0A3N1M8I6_9PROT</name>
<keyword evidence="12" id="KW-0732">Signal</keyword>
<comment type="caution">
    <text evidence="14">The sequence shown here is derived from an EMBL/GenBank/DDBJ whole genome shotgun (WGS) entry which is preliminary data.</text>
</comment>
<evidence type="ECO:0000256" key="7">
    <source>
        <dbReference type="ARBA" id="ARBA00022898"/>
    </source>
</evidence>
<keyword evidence="15" id="KW-1185">Reference proteome</keyword>
<accession>A0A3N1M8I6</accession>
<evidence type="ECO:0000256" key="2">
    <source>
        <dbReference type="ARBA" id="ARBA00004948"/>
    </source>
</evidence>
<dbReference type="Pfam" id="PF09084">
    <property type="entry name" value="NMT1"/>
    <property type="match status" value="1"/>
</dbReference>
<gene>
    <name evidence="14" type="ORF">EDC65_1796</name>
</gene>
<comment type="similarity">
    <text evidence="3">Belongs to the NMT1/THI5 family.</text>
</comment>
<dbReference type="GO" id="GO:0046872">
    <property type="term" value="F:metal ion binding"/>
    <property type="evidence" value="ECO:0007669"/>
    <property type="project" value="UniProtKB-KW"/>
</dbReference>
<organism evidence="14 15">
    <name type="scientific">Stella humosa</name>
    <dbReference type="NCBI Taxonomy" id="94"/>
    <lineage>
        <taxon>Bacteria</taxon>
        <taxon>Pseudomonadati</taxon>
        <taxon>Pseudomonadota</taxon>
        <taxon>Alphaproteobacteria</taxon>
        <taxon>Rhodospirillales</taxon>
        <taxon>Stellaceae</taxon>
        <taxon>Stella</taxon>
    </lineage>
</organism>
<keyword evidence="7" id="KW-0663">Pyridoxal phosphate</keyword>
<dbReference type="GO" id="GO:0009228">
    <property type="term" value="P:thiamine biosynthetic process"/>
    <property type="evidence" value="ECO:0007669"/>
    <property type="project" value="UniProtKB-KW"/>
</dbReference>
<proteinExistence type="inferred from homology"/>
<dbReference type="GO" id="GO:0016740">
    <property type="term" value="F:transferase activity"/>
    <property type="evidence" value="ECO:0007669"/>
    <property type="project" value="UniProtKB-KW"/>
</dbReference>
<evidence type="ECO:0000256" key="8">
    <source>
        <dbReference type="ARBA" id="ARBA00022977"/>
    </source>
</evidence>
<dbReference type="OrthoDB" id="9815602at2"/>
<dbReference type="SUPFAM" id="SSF53850">
    <property type="entry name" value="Periplasmic binding protein-like II"/>
    <property type="match status" value="1"/>
</dbReference>
<protein>
    <recommendedName>
        <fullName evidence="10">Thiamine pyrimidine synthase</fullName>
    </recommendedName>
</protein>
<comment type="pathway">
    <text evidence="2">Cofactor biosynthesis; thiamine diphosphate biosynthesis.</text>
</comment>
<evidence type="ECO:0000256" key="4">
    <source>
        <dbReference type="ARBA" id="ARBA00011738"/>
    </source>
</evidence>
<keyword evidence="9" id="KW-0408">Iron</keyword>
<comment type="subunit">
    <text evidence="4">Homodimer.</text>
</comment>
<evidence type="ECO:0000313" key="15">
    <source>
        <dbReference type="Proteomes" id="UP000278222"/>
    </source>
</evidence>
<dbReference type="PANTHER" id="PTHR31528:SF1">
    <property type="entry name" value="4-AMINO-5-HYDROXYMETHYL-2-METHYLPYRIMIDINE PHOSPHATE SYNTHASE THI11-RELATED"/>
    <property type="match status" value="1"/>
</dbReference>
<feature type="chain" id="PRO_5018324012" description="Thiamine pyrimidine synthase" evidence="12">
    <location>
        <begin position="31"/>
        <end position="331"/>
    </location>
</feature>
<sequence>MNKQGMAPMKLASLAALALLAGATLTPAAAQTEKVRVLLDWGWLPYHSSFFLAQERGYFKEAGVEAEIEQGRGSNTTAILVGQRSFDLGHLNVTNAAAAIAKGVPLKVIAVYQHRSSASFIGIKGRVKLDGPESLKGLKIGSTPGGSDGLSLSIFRRSNNIPDNALNVISLDASAKTAGLLTNQVDVVSGDSHAYQAIVRGAGHEPVAMELASFGVPLLGFGFATNETFLKERPKAAKAFLAAAKRGFADAVADPEGACNLIRSKVQVAGNLAQCVDYLTGLQKLSQSPTDPNWGRSTDAEWEALISTLRGVGEIQSTKAASTYFTNELVP</sequence>
<dbReference type="Gene3D" id="3.40.190.10">
    <property type="entry name" value="Periplasmic binding protein-like II"/>
    <property type="match status" value="2"/>
</dbReference>
<dbReference type="InterPro" id="IPR027939">
    <property type="entry name" value="NMT1/THI5"/>
</dbReference>
<reference evidence="14 15" key="1">
    <citation type="submission" date="2018-11" db="EMBL/GenBank/DDBJ databases">
        <title>Genomic Encyclopedia of Type Strains, Phase IV (KMG-IV): sequencing the most valuable type-strain genomes for metagenomic binning, comparative biology and taxonomic classification.</title>
        <authorList>
            <person name="Goeker M."/>
        </authorList>
    </citation>
    <scope>NUCLEOTIDE SEQUENCE [LARGE SCALE GENOMIC DNA]</scope>
    <source>
        <strain evidence="14 15">DSM 5900</strain>
    </source>
</reference>
<evidence type="ECO:0000256" key="10">
    <source>
        <dbReference type="ARBA" id="ARBA00033171"/>
    </source>
</evidence>
<keyword evidence="8" id="KW-0784">Thiamine biosynthesis</keyword>